<keyword evidence="3" id="KW-1185">Reference proteome</keyword>
<dbReference type="OrthoDB" id="1445262at2"/>
<protein>
    <recommendedName>
        <fullName evidence="4">Lipoprotein</fullName>
    </recommendedName>
</protein>
<reference evidence="2 3" key="1">
    <citation type="submission" date="2018-06" db="EMBL/GenBank/DDBJ databases">
        <title>Novel Chryseobacterium species.</title>
        <authorList>
            <person name="Newman J."/>
            <person name="Hugo C."/>
            <person name="Oosthuizen L."/>
            <person name="Charimba G."/>
        </authorList>
    </citation>
    <scope>NUCLEOTIDE SEQUENCE [LARGE SCALE GENOMIC DNA]</scope>
    <source>
        <strain evidence="2 3">7_F195</strain>
    </source>
</reference>
<dbReference type="EMBL" id="QNVV01000004">
    <property type="protein sequence ID" value="REC48586.1"/>
    <property type="molecule type" value="Genomic_DNA"/>
</dbReference>
<dbReference type="RefSeq" id="WP_115927607.1">
    <property type="nucleotide sequence ID" value="NZ_QNVV01000004.1"/>
</dbReference>
<gene>
    <name evidence="2" type="ORF">DRF67_07135</name>
</gene>
<accession>A0A3D9B5S4</accession>
<dbReference type="AlphaFoldDB" id="A0A3D9B5S4"/>
<evidence type="ECO:0000313" key="3">
    <source>
        <dbReference type="Proteomes" id="UP000256257"/>
    </source>
</evidence>
<organism evidence="2 3">
    <name type="scientific">Chryseobacterium pennipullorum</name>
    <dbReference type="NCBI Taxonomy" id="2258963"/>
    <lineage>
        <taxon>Bacteria</taxon>
        <taxon>Pseudomonadati</taxon>
        <taxon>Bacteroidota</taxon>
        <taxon>Flavobacteriia</taxon>
        <taxon>Flavobacteriales</taxon>
        <taxon>Weeksellaceae</taxon>
        <taxon>Chryseobacterium group</taxon>
        <taxon>Chryseobacterium</taxon>
    </lineage>
</organism>
<keyword evidence="1" id="KW-0732">Signal</keyword>
<evidence type="ECO:0000256" key="1">
    <source>
        <dbReference type="SAM" id="SignalP"/>
    </source>
</evidence>
<feature type="chain" id="PRO_5017793351" description="Lipoprotein" evidence="1">
    <location>
        <begin position="27"/>
        <end position="171"/>
    </location>
</feature>
<comment type="caution">
    <text evidence="2">The sequence shown here is derived from an EMBL/GenBank/DDBJ whole genome shotgun (WGS) entry which is preliminary data.</text>
</comment>
<sequence length="171" mass="19392">MKLKKLSGRILIIIGMSLFVSCTKKANDTLLTQAVSETETQQKSQKQPERKYISCGELITDLVKSSNASAVKKFKDLQIRIHHTEAGKLTIEMYVSNDISSDASVRKITDRTVGWLEFFPAEKKLQDITNDPEHPKLVRYDVSLLKQKNFHTLCGFVQNPNTEKDSADTEF</sequence>
<evidence type="ECO:0008006" key="4">
    <source>
        <dbReference type="Google" id="ProtNLM"/>
    </source>
</evidence>
<evidence type="ECO:0000313" key="2">
    <source>
        <dbReference type="EMBL" id="REC48586.1"/>
    </source>
</evidence>
<dbReference type="PROSITE" id="PS51257">
    <property type="entry name" value="PROKAR_LIPOPROTEIN"/>
    <property type="match status" value="1"/>
</dbReference>
<proteinExistence type="predicted"/>
<feature type="signal peptide" evidence="1">
    <location>
        <begin position="1"/>
        <end position="26"/>
    </location>
</feature>
<dbReference type="Proteomes" id="UP000256257">
    <property type="component" value="Unassembled WGS sequence"/>
</dbReference>
<name>A0A3D9B5S4_9FLAO</name>